<dbReference type="PANTHER" id="PTHR45654:SF5">
    <property type="entry name" value="HOMEOBOX-LEUCINE ZIPPER PROTEIN ANTHOCYANINLESS 2-RELATED"/>
    <property type="match status" value="1"/>
</dbReference>
<organism evidence="2 3">
    <name type="scientific">Vitis rotundifolia</name>
    <name type="common">Muscadine grape</name>
    <dbReference type="NCBI Taxonomy" id="103349"/>
    <lineage>
        <taxon>Eukaryota</taxon>
        <taxon>Viridiplantae</taxon>
        <taxon>Streptophyta</taxon>
        <taxon>Embryophyta</taxon>
        <taxon>Tracheophyta</taxon>
        <taxon>Spermatophyta</taxon>
        <taxon>Magnoliopsida</taxon>
        <taxon>eudicotyledons</taxon>
        <taxon>Gunneridae</taxon>
        <taxon>Pentapetalae</taxon>
        <taxon>rosids</taxon>
        <taxon>Vitales</taxon>
        <taxon>Vitaceae</taxon>
        <taxon>Viteae</taxon>
        <taxon>Vitis</taxon>
    </lineage>
</organism>
<evidence type="ECO:0000313" key="3">
    <source>
        <dbReference type="Proteomes" id="UP001168098"/>
    </source>
</evidence>
<dbReference type="InterPro" id="IPR057993">
    <property type="entry name" value="HD-Zip_IV_C"/>
</dbReference>
<feature type="domain" description="HD-Zip IV C-terminal" evidence="1">
    <location>
        <begin position="2"/>
        <end position="194"/>
    </location>
</feature>
<sequence>MNIPGEPPGVILSAATSVWMPIMHQQLFSFLRDERQRSKWDILSNGGPMQEMIHIPKGQTSSNCVSLLRLNTRNQNDNTMLILQETWADASGSLIVYAPLDVASMRAVMTGGDSSFVALLPSGFAIVPDGSSGYGDDWSGKLARGSSNKGSGSLLTVAFQILVNSLPMAKLNVESVETVNSLLSCTINKIKSAVSSA</sequence>
<dbReference type="SUPFAM" id="SSF55961">
    <property type="entry name" value="Bet v1-like"/>
    <property type="match status" value="1"/>
</dbReference>
<evidence type="ECO:0000259" key="1">
    <source>
        <dbReference type="Pfam" id="PF25797"/>
    </source>
</evidence>
<dbReference type="Proteomes" id="UP001168098">
    <property type="component" value="Unassembled WGS sequence"/>
</dbReference>
<name>A0AA38YZH8_VITRO</name>
<comment type="caution">
    <text evidence="2">The sequence shown here is derived from an EMBL/GenBank/DDBJ whole genome shotgun (WGS) entry which is preliminary data.</text>
</comment>
<dbReference type="EMBL" id="JARBHA010000016">
    <property type="protein sequence ID" value="KAJ9679274.1"/>
    <property type="molecule type" value="Genomic_DNA"/>
</dbReference>
<accession>A0AA38YZH8</accession>
<protein>
    <recommendedName>
        <fullName evidence="1">HD-Zip IV C-terminal domain-containing protein</fullName>
    </recommendedName>
</protein>
<dbReference type="PANTHER" id="PTHR45654">
    <property type="entry name" value="HOMEOBOX-LEUCINE ZIPPER PROTEIN MERISTEM L1"/>
    <property type="match status" value="1"/>
</dbReference>
<reference evidence="2 3" key="1">
    <citation type="journal article" date="2023" name="BMC Biotechnol.">
        <title>Vitis rotundifolia cv Carlos genome sequencing.</title>
        <authorList>
            <person name="Huff M."/>
            <person name="Hulse-Kemp A."/>
            <person name="Scheffler B."/>
            <person name="Youngblood R."/>
            <person name="Simpson S."/>
            <person name="Babiker E."/>
            <person name="Staton M."/>
        </authorList>
    </citation>
    <scope>NUCLEOTIDE SEQUENCE [LARGE SCALE GENOMIC DNA]</scope>
    <source>
        <tissue evidence="2">Leaf</tissue>
    </source>
</reference>
<gene>
    <name evidence="2" type="ORF">PVL29_021257</name>
</gene>
<dbReference type="AlphaFoldDB" id="A0AA38YZH8"/>
<proteinExistence type="predicted"/>
<evidence type="ECO:0000313" key="2">
    <source>
        <dbReference type="EMBL" id="KAJ9679274.1"/>
    </source>
</evidence>
<dbReference type="Pfam" id="PF25797">
    <property type="entry name" value="PDF2_C"/>
    <property type="match status" value="1"/>
</dbReference>
<dbReference type="InterPro" id="IPR042160">
    <property type="entry name" value="HD-Zip_IV"/>
</dbReference>
<keyword evidence="3" id="KW-1185">Reference proteome</keyword>